<evidence type="ECO:0000313" key="2">
    <source>
        <dbReference type="Proteomes" id="UP000003340"/>
    </source>
</evidence>
<gene>
    <name evidence="1" type="ORF">CLOSTMETH_01797</name>
</gene>
<reference evidence="1 2" key="2">
    <citation type="submission" date="2009-02" db="EMBL/GenBank/DDBJ databases">
        <title>Draft genome sequence of Clostridium methylpentosum (DSM 5476).</title>
        <authorList>
            <person name="Sudarsanam P."/>
            <person name="Ley R."/>
            <person name="Guruge J."/>
            <person name="Turnbaugh P.J."/>
            <person name="Mahowald M."/>
            <person name="Liep D."/>
            <person name="Gordon J."/>
        </authorList>
    </citation>
    <scope>NUCLEOTIDE SEQUENCE [LARGE SCALE GENOMIC DNA]</scope>
    <source>
        <strain evidence="1 2">DSM 5476</strain>
    </source>
</reference>
<organism evidence="1 2">
    <name type="scientific">[Clostridium] methylpentosum DSM 5476</name>
    <dbReference type="NCBI Taxonomy" id="537013"/>
    <lineage>
        <taxon>Bacteria</taxon>
        <taxon>Bacillati</taxon>
        <taxon>Bacillota</taxon>
        <taxon>Clostridia</taxon>
        <taxon>Eubacteriales</taxon>
        <taxon>Oscillospiraceae</taxon>
        <taxon>Oscillospiraceae incertae sedis</taxon>
    </lineage>
</organism>
<comment type="caution">
    <text evidence="1">The sequence shown here is derived from an EMBL/GenBank/DDBJ whole genome shotgun (WGS) entry which is preliminary data.</text>
</comment>
<dbReference type="Proteomes" id="UP000003340">
    <property type="component" value="Unassembled WGS sequence"/>
</dbReference>
<reference evidence="1 2" key="1">
    <citation type="submission" date="2009-01" db="EMBL/GenBank/DDBJ databases">
        <authorList>
            <person name="Fulton L."/>
            <person name="Clifton S."/>
            <person name="Fulton B."/>
            <person name="Xu J."/>
            <person name="Minx P."/>
            <person name="Pepin K.H."/>
            <person name="Johnson M."/>
            <person name="Bhonagiri V."/>
            <person name="Nash W.E."/>
            <person name="Mardis E.R."/>
            <person name="Wilson R.K."/>
        </authorList>
    </citation>
    <scope>NUCLEOTIDE SEQUENCE [LARGE SCALE GENOMIC DNA]</scope>
    <source>
        <strain evidence="1 2">DSM 5476</strain>
    </source>
</reference>
<dbReference type="HOGENOM" id="CLU_2315346_0_0_9"/>
<protein>
    <submittedName>
        <fullName evidence="1">Uncharacterized protein</fullName>
    </submittedName>
</protein>
<dbReference type="STRING" id="537013.CLOSTMETH_01797"/>
<evidence type="ECO:0000313" key="1">
    <source>
        <dbReference type="EMBL" id="EEG30584.1"/>
    </source>
</evidence>
<keyword evidence="2" id="KW-1185">Reference proteome</keyword>
<dbReference type="EMBL" id="ACEC01000060">
    <property type="protein sequence ID" value="EEG30584.1"/>
    <property type="molecule type" value="Genomic_DNA"/>
</dbReference>
<dbReference type="AlphaFoldDB" id="C0ED70"/>
<name>C0ED70_9FIRM</name>
<accession>C0ED70</accession>
<proteinExistence type="predicted"/>
<sequence length="99" mass="12051">MHSFPPLEKFSYYIEMYLEHISIYFNIRDLNPFVNILLHKNRVVMKNNERKFRKMLECFPRVPYLQNFCGCIDFPFVFCYSYLMNIQQFLAEEFANGAL</sequence>